<dbReference type="Proteomes" id="UP001139264">
    <property type="component" value="Unassembled WGS sequence"/>
</dbReference>
<dbReference type="EMBL" id="JAJFZP010000002">
    <property type="protein sequence ID" value="MCC3267895.1"/>
    <property type="molecule type" value="Genomic_DNA"/>
</dbReference>
<protein>
    <submittedName>
        <fullName evidence="1">Uncharacterized protein</fullName>
    </submittedName>
</protein>
<proteinExistence type="predicted"/>
<name>A0A9X1S444_9MICC</name>
<dbReference type="RefSeq" id="WP_227906332.1">
    <property type="nucleotide sequence ID" value="NZ_CP095461.1"/>
</dbReference>
<accession>A0A9X1S444</accession>
<organism evidence="1 2">
    <name type="scientific">Arthrobacter gengyunqii</name>
    <dbReference type="NCBI Taxonomy" id="2886940"/>
    <lineage>
        <taxon>Bacteria</taxon>
        <taxon>Bacillati</taxon>
        <taxon>Actinomycetota</taxon>
        <taxon>Actinomycetes</taxon>
        <taxon>Micrococcales</taxon>
        <taxon>Micrococcaceae</taxon>
        <taxon>Arthrobacter</taxon>
    </lineage>
</organism>
<dbReference type="AlphaFoldDB" id="A0A9X1S444"/>
<evidence type="ECO:0000313" key="1">
    <source>
        <dbReference type="EMBL" id="MCC3267895.1"/>
    </source>
</evidence>
<reference evidence="1" key="1">
    <citation type="submission" date="2021-10" db="EMBL/GenBank/DDBJ databases">
        <title>Novel species in genus Arthrobacter.</title>
        <authorList>
            <person name="Liu Y."/>
        </authorList>
    </citation>
    <scope>NUCLEOTIDE SEQUENCE</scope>
    <source>
        <strain evidence="1">Zg-Y809</strain>
    </source>
</reference>
<sequence>MLPYARGGGLDADAWLRGSSLTRGVPPEYIDAWLAALLNYMLDSGNQPEVAASPHLRSHGRHTSRLLWDWLASRQQTAERGRFPRP</sequence>
<gene>
    <name evidence="1" type="ORF">LJ751_00770</name>
</gene>
<evidence type="ECO:0000313" key="2">
    <source>
        <dbReference type="Proteomes" id="UP001139264"/>
    </source>
</evidence>
<comment type="caution">
    <text evidence="1">The sequence shown here is derived from an EMBL/GenBank/DDBJ whole genome shotgun (WGS) entry which is preliminary data.</text>
</comment>